<accession>A0A9P4MI82</accession>
<gene>
    <name evidence="2" type="ORF">K461DRAFT_265207</name>
</gene>
<keyword evidence="3" id="KW-1185">Reference proteome</keyword>
<feature type="region of interest" description="Disordered" evidence="1">
    <location>
        <begin position="1"/>
        <end position="20"/>
    </location>
</feature>
<reference evidence="2" key="1">
    <citation type="journal article" date="2020" name="Stud. Mycol.">
        <title>101 Dothideomycetes genomes: a test case for predicting lifestyles and emergence of pathogens.</title>
        <authorList>
            <person name="Haridas S."/>
            <person name="Albert R."/>
            <person name="Binder M."/>
            <person name="Bloem J."/>
            <person name="Labutti K."/>
            <person name="Salamov A."/>
            <person name="Andreopoulos B."/>
            <person name="Baker S."/>
            <person name="Barry K."/>
            <person name="Bills G."/>
            <person name="Bluhm B."/>
            <person name="Cannon C."/>
            <person name="Castanera R."/>
            <person name="Culley D."/>
            <person name="Daum C."/>
            <person name="Ezra D."/>
            <person name="Gonzalez J."/>
            <person name="Henrissat B."/>
            <person name="Kuo A."/>
            <person name="Liang C."/>
            <person name="Lipzen A."/>
            <person name="Lutzoni F."/>
            <person name="Magnuson J."/>
            <person name="Mondo S."/>
            <person name="Nolan M."/>
            <person name="Ohm R."/>
            <person name="Pangilinan J."/>
            <person name="Park H.-J."/>
            <person name="Ramirez L."/>
            <person name="Alfaro M."/>
            <person name="Sun H."/>
            <person name="Tritt A."/>
            <person name="Yoshinaga Y."/>
            <person name="Zwiers L.-H."/>
            <person name="Turgeon B."/>
            <person name="Goodwin S."/>
            <person name="Spatafora J."/>
            <person name="Crous P."/>
            <person name="Grigoriev I."/>
        </authorList>
    </citation>
    <scope>NUCLEOTIDE SEQUENCE</scope>
    <source>
        <strain evidence="2">CBS 260.36</strain>
    </source>
</reference>
<comment type="caution">
    <text evidence="2">The sequence shown here is derived from an EMBL/GenBank/DDBJ whole genome shotgun (WGS) entry which is preliminary data.</text>
</comment>
<name>A0A9P4MI82_9PEZI</name>
<organism evidence="2 3">
    <name type="scientific">Myriangium duriaei CBS 260.36</name>
    <dbReference type="NCBI Taxonomy" id="1168546"/>
    <lineage>
        <taxon>Eukaryota</taxon>
        <taxon>Fungi</taxon>
        <taxon>Dikarya</taxon>
        <taxon>Ascomycota</taxon>
        <taxon>Pezizomycotina</taxon>
        <taxon>Dothideomycetes</taxon>
        <taxon>Dothideomycetidae</taxon>
        <taxon>Myriangiales</taxon>
        <taxon>Myriangiaceae</taxon>
        <taxon>Myriangium</taxon>
    </lineage>
</organism>
<sequence>MTESRTHTGGSGDADKDKTVNDVRMNHATPERTNCPDHGLNGQLLRRSEPVERDSHIVLKSTEVWSGHLDRDPGPATWFLGEPEQQWRTLSDLVGSARWLPRYMAAGHWHRDHGRAGSDGRDPRCTTAPARGFRLDAGAGVVAACREGLFGVDRVRIRSAPRCANSCLTERHGPQLPAARISQTW</sequence>
<proteinExistence type="predicted"/>
<dbReference type="AlphaFoldDB" id="A0A9P4MI82"/>
<evidence type="ECO:0000313" key="2">
    <source>
        <dbReference type="EMBL" id="KAF2155685.1"/>
    </source>
</evidence>
<dbReference type="EMBL" id="ML996082">
    <property type="protein sequence ID" value="KAF2155685.1"/>
    <property type="molecule type" value="Genomic_DNA"/>
</dbReference>
<evidence type="ECO:0000256" key="1">
    <source>
        <dbReference type="SAM" id="MobiDB-lite"/>
    </source>
</evidence>
<evidence type="ECO:0000313" key="3">
    <source>
        <dbReference type="Proteomes" id="UP000799439"/>
    </source>
</evidence>
<dbReference type="Proteomes" id="UP000799439">
    <property type="component" value="Unassembled WGS sequence"/>
</dbReference>
<protein>
    <submittedName>
        <fullName evidence="2">Uncharacterized protein</fullName>
    </submittedName>
</protein>